<dbReference type="CDD" id="cd06140">
    <property type="entry name" value="DNA_polA_I_Bacillus_like_exo"/>
    <property type="match status" value="1"/>
</dbReference>
<dbReference type="Gene3D" id="3.30.420.10">
    <property type="entry name" value="Ribonuclease H-like superfamily/Ribonuclease H"/>
    <property type="match status" value="1"/>
</dbReference>
<keyword evidence="8" id="KW-0540">Nuclease</keyword>
<dbReference type="PANTHER" id="PTHR10133">
    <property type="entry name" value="DNA POLYMERASE I"/>
    <property type="match status" value="1"/>
</dbReference>
<evidence type="ECO:0000256" key="3">
    <source>
        <dbReference type="ARBA" id="ARBA00012417"/>
    </source>
</evidence>
<dbReference type="Gene3D" id="1.10.150.20">
    <property type="entry name" value="5' to 3' exonuclease, C-terminal subdomain"/>
    <property type="match status" value="2"/>
</dbReference>
<accession>A0A0R2DIK8</accession>
<dbReference type="Proteomes" id="UP000051378">
    <property type="component" value="Unassembled WGS sequence"/>
</dbReference>
<dbReference type="PATRIC" id="fig|1423744.4.peg.1045"/>
<dbReference type="PANTHER" id="PTHR10133:SF27">
    <property type="entry name" value="DNA POLYMERASE NU"/>
    <property type="match status" value="1"/>
</dbReference>
<dbReference type="PRINTS" id="PR00868">
    <property type="entry name" value="DNAPOLI"/>
</dbReference>
<evidence type="ECO:0000256" key="9">
    <source>
        <dbReference type="ARBA" id="ARBA00022763"/>
    </source>
</evidence>
<dbReference type="InterPro" id="IPR054690">
    <property type="entry name" value="DNA_polI_exonuclease"/>
</dbReference>
<dbReference type="Pfam" id="PF22619">
    <property type="entry name" value="DNA_polI_exo1"/>
    <property type="match status" value="1"/>
</dbReference>
<dbReference type="SMART" id="SM00474">
    <property type="entry name" value="35EXOc"/>
    <property type="match status" value="1"/>
</dbReference>
<dbReference type="SMART" id="SM00279">
    <property type="entry name" value="HhH2"/>
    <property type="match status" value="1"/>
</dbReference>
<dbReference type="NCBIfam" id="NF004397">
    <property type="entry name" value="PRK05755.1"/>
    <property type="match status" value="1"/>
</dbReference>
<dbReference type="InterPro" id="IPR002298">
    <property type="entry name" value="DNA_polymerase_A"/>
</dbReference>
<evidence type="ECO:0000256" key="4">
    <source>
        <dbReference type="ARBA" id="ARBA00020311"/>
    </source>
</evidence>
<dbReference type="GO" id="GO:0006302">
    <property type="term" value="P:double-strand break repair"/>
    <property type="evidence" value="ECO:0007669"/>
    <property type="project" value="TreeGrafter"/>
</dbReference>
<dbReference type="AlphaFoldDB" id="A0A0R2DIK8"/>
<name>A0A0R2DIK8_9LACO</name>
<evidence type="ECO:0000256" key="8">
    <source>
        <dbReference type="ARBA" id="ARBA00022722"/>
    </source>
</evidence>
<evidence type="ECO:0000256" key="14">
    <source>
        <dbReference type="ARBA" id="ARBA00023204"/>
    </source>
</evidence>
<dbReference type="Pfam" id="PF01367">
    <property type="entry name" value="5_3_exonuc"/>
    <property type="match status" value="1"/>
</dbReference>
<comment type="caution">
    <text evidence="21">The sequence shown here is derived from an EMBL/GenBank/DDBJ whole genome shotgun (WGS) entry which is preliminary data.</text>
</comment>
<dbReference type="InterPro" id="IPR018320">
    <property type="entry name" value="DNA_polymerase_1"/>
</dbReference>
<dbReference type="EC" id="2.7.7.7" evidence="3 16"/>
<dbReference type="InterPro" id="IPR002562">
    <property type="entry name" value="3'-5'_exonuclease_dom"/>
</dbReference>
<dbReference type="InterPro" id="IPR036397">
    <property type="entry name" value="RNaseH_sf"/>
</dbReference>
<feature type="domain" description="5'-3' exonuclease" evidence="19">
    <location>
        <begin position="1"/>
        <end position="225"/>
    </location>
</feature>
<dbReference type="Pfam" id="PF02739">
    <property type="entry name" value="5_3_exonuc_N"/>
    <property type="match status" value="1"/>
</dbReference>
<dbReference type="EMBL" id="AYZL01000020">
    <property type="protein sequence ID" value="KRN03906.1"/>
    <property type="molecule type" value="Genomic_DNA"/>
</dbReference>
<dbReference type="Gene3D" id="1.20.1060.10">
    <property type="entry name" value="Taq DNA Polymerase, Chain T, domain 4"/>
    <property type="match status" value="1"/>
</dbReference>
<evidence type="ECO:0000256" key="13">
    <source>
        <dbReference type="ARBA" id="ARBA00023125"/>
    </source>
</evidence>
<feature type="domain" description="DNA-directed DNA polymerase family A palm" evidence="20">
    <location>
        <begin position="600"/>
        <end position="808"/>
    </location>
</feature>
<dbReference type="FunFam" id="1.20.1060.10:FF:000001">
    <property type="entry name" value="DNA polymerase I"/>
    <property type="match status" value="1"/>
</dbReference>
<protein>
    <recommendedName>
        <fullName evidence="4 16">DNA polymerase I</fullName>
        <ecNumber evidence="3 16">2.7.7.7</ecNumber>
    </recommendedName>
</protein>
<organism evidence="21 22">
    <name type="scientific">Holzapfeliella floricola DSM 23037 = JCM 16512</name>
    <dbReference type="NCBI Taxonomy" id="1423744"/>
    <lineage>
        <taxon>Bacteria</taxon>
        <taxon>Bacillati</taxon>
        <taxon>Bacillota</taxon>
        <taxon>Bacilli</taxon>
        <taxon>Lactobacillales</taxon>
        <taxon>Lactobacillaceae</taxon>
        <taxon>Holzapfeliella</taxon>
    </lineage>
</organism>
<dbReference type="Pfam" id="PF00476">
    <property type="entry name" value="DNA_pol_A"/>
    <property type="match status" value="1"/>
</dbReference>
<keyword evidence="11" id="KW-0269">Exonuclease</keyword>
<keyword evidence="22" id="KW-1185">Reference proteome</keyword>
<reference evidence="21 22" key="1">
    <citation type="journal article" date="2015" name="Genome Announc.">
        <title>Expanding the biotechnology potential of lactobacilli through comparative genomics of 213 strains and associated genera.</title>
        <authorList>
            <person name="Sun Z."/>
            <person name="Harris H.M."/>
            <person name="McCann A."/>
            <person name="Guo C."/>
            <person name="Argimon S."/>
            <person name="Zhang W."/>
            <person name="Yang X."/>
            <person name="Jeffery I.B."/>
            <person name="Cooney J.C."/>
            <person name="Kagawa T.F."/>
            <person name="Liu W."/>
            <person name="Song Y."/>
            <person name="Salvetti E."/>
            <person name="Wrobel A."/>
            <person name="Rasinkangas P."/>
            <person name="Parkhill J."/>
            <person name="Rea M.C."/>
            <person name="O'Sullivan O."/>
            <person name="Ritari J."/>
            <person name="Douillard F.P."/>
            <person name="Paul Ross R."/>
            <person name="Yang R."/>
            <person name="Briner A.E."/>
            <person name="Felis G.E."/>
            <person name="de Vos W.M."/>
            <person name="Barrangou R."/>
            <person name="Klaenhammer T.R."/>
            <person name="Caufield P.W."/>
            <person name="Cui Y."/>
            <person name="Zhang H."/>
            <person name="O'Toole P.W."/>
        </authorList>
    </citation>
    <scope>NUCLEOTIDE SEQUENCE [LARGE SCALE GENOMIC DNA]</scope>
    <source>
        <strain evidence="21 22">DSM 23037</strain>
    </source>
</reference>
<evidence type="ECO:0000256" key="2">
    <source>
        <dbReference type="ARBA" id="ARBA00011541"/>
    </source>
</evidence>
<evidence type="ECO:0000256" key="16">
    <source>
        <dbReference type="NCBIfam" id="TIGR00593"/>
    </source>
</evidence>
<keyword evidence="14 17" id="KW-0234">DNA repair</keyword>
<dbReference type="SMART" id="SM00475">
    <property type="entry name" value="53EXOc"/>
    <property type="match status" value="1"/>
</dbReference>
<dbReference type="InterPro" id="IPR002421">
    <property type="entry name" value="5-3_exonuclease"/>
</dbReference>
<feature type="domain" description="3'-5' exonuclease" evidence="18">
    <location>
        <begin position="264"/>
        <end position="434"/>
    </location>
</feature>
<dbReference type="SUPFAM" id="SSF53098">
    <property type="entry name" value="Ribonuclease H-like"/>
    <property type="match status" value="1"/>
</dbReference>
<evidence type="ECO:0000256" key="15">
    <source>
        <dbReference type="ARBA" id="ARBA00049244"/>
    </source>
</evidence>
<evidence type="ECO:0000256" key="7">
    <source>
        <dbReference type="ARBA" id="ARBA00022705"/>
    </source>
</evidence>
<dbReference type="InterPro" id="IPR020045">
    <property type="entry name" value="DNA_polI_H3TH"/>
</dbReference>
<sequence length="844" mass="96453">MKKMLDTLLEHHQPDNVLVAFDAGKTTFRTEMFADYKGTRAKTPPELLEQLPYIREMLDHMGLKWHEQDNYEADDIIGTLAKKAQSQDFEVIVVTGDKDLTQLADTHIQVDVTVKGVNEIKSYTPDYFEEELGITPLQLIDMKALMGDNSDNYPGVTKIGEKTALKLVQKYGSVKELYNHVDEMKKSKMKENLINEKEIAFLCYDLATIKVDTPLDFDLADTALQPQNSEQLVSFYQKMNFKSFLDKEVLDSQFDQNTQEEISYTVLNNEEDAQKLSDIVEGPVIFQLELFGENYHEADFVGFCLGINGKYFVSSNIELLTTSAIKQILESSRINKWVFDVKRTIVGLRRLGVTLRAVDFDMLLVSYLLNPDHNQNDLGELAQSYNYFDAKSDVQVYGKGAKKSLPDEDGLFEHLSRKARTIESIKSDLMKQLTEHNQDQLFDEIELPLAFVLAEMEIIGIKVQASTLQEMSVILSQQLQEIETKIYEQAGEEFNINSPKQLGQILFEKLNLPPVKKTKTGYSTSVDVLETLKKKSPIVSDILDYRQIAKIQSTYVNGLLKTIHSDQRIHTRYLQTLTATGRLSSVDPNLQNIPIRLEEGRKIRHAFVPSNEESVIFSSDYSQVELRVLAHMSEDENMQEAFKSDYDIHSHTAMKIFNLSSPEEVDGNMRRQAKAVNFGIVYGISDYGLAKNLDISRKQAQTFIDQYFAQYPKVKQFMDDTIDQAKADGYVETLMHRRRYLPDIHSRNFHLRSFAERTAMNSPIQGTAADIIKIAMINMQKALQDKQLRTKMLLQVHDELIFEVPKDELAIIEELVPQVMTSAIQLDVPLVVDSSYGQSWYQAK</sequence>
<dbReference type="InterPro" id="IPR020046">
    <property type="entry name" value="5-3_exonucl_a-hlix_arch_N"/>
</dbReference>
<evidence type="ECO:0000256" key="5">
    <source>
        <dbReference type="ARBA" id="ARBA00022679"/>
    </source>
</evidence>
<evidence type="ECO:0000313" key="22">
    <source>
        <dbReference type="Proteomes" id="UP000051378"/>
    </source>
</evidence>
<dbReference type="GO" id="GO:0003677">
    <property type="term" value="F:DNA binding"/>
    <property type="evidence" value="ECO:0007669"/>
    <property type="project" value="UniProtKB-UniRule"/>
</dbReference>
<dbReference type="SMART" id="SM00482">
    <property type="entry name" value="POLAc"/>
    <property type="match status" value="1"/>
</dbReference>
<dbReference type="InterPro" id="IPR036279">
    <property type="entry name" value="5-3_exonuclease_C_sf"/>
</dbReference>
<dbReference type="FunFam" id="1.10.150.20:FF:000003">
    <property type="entry name" value="DNA polymerase I"/>
    <property type="match status" value="1"/>
</dbReference>
<dbReference type="InterPro" id="IPR043502">
    <property type="entry name" value="DNA/RNA_pol_sf"/>
</dbReference>
<keyword evidence="12 17" id="KW-0239">DNA-directed DNA polymerase</keyword>
<evidence type="ECO:0000256" key="17">
    <source>
        <dbReference type="RuleBase" id="RU004460"/>
    </source>
</evidence>
<comment type="catalytic activity">
    <reaction evidence="15 17">
        <text>DNA(n) + a 2'-deoxyribonucleoside 5'-triphosphate = DNA(n+1) + diphosphate</text>
        <dbReference type="Rhea" id="RHEA:22508"/>
        <dbReference type="Rhea" id="RHEA-COMP:17339"/>
        <dbReference type="Rhea" id="RHEA-COMP:17340"/>
        <dbReference type="ChEBI" id="CHEBI:33019"/>
        <dbReference type="ChEBI" id="CHEBI:61560"/>
        <dbReference type="ChEBI" id="CHEBI:173112"/>
        <dbReference type="EC" id="2.7.7.7"/>
    </reaction>
</comment>
<evidence type="ECO:0000256" key="1">
    <source>
        <dbReference type="ARBA" id="ARBA00007705"/>
    </source>
</evidence>
<gene>
    <name evidence="17" type="primary">polA</name>
    <name evidence="21" type="ORF">FC86_GL001018</name>
</gene>
<keyword evidence="9 17" id="KW-0227">DNA damage</keyword>
<dbReference type="STRING" id="1423744.FC86_GL001018"/>
<evidence type="ECO:0000256" key="6">
    <source>
        <dbReference type="ARBA" id="ARBA00022695"/>
    </source>
</evidence>
<dbReference type="GO" id="GO:0003887">
    <property type="term" value="F:DNA-directed DNA polymerase activity"/>
    <property type="evidence" value="ECO:0007669"/>
    <property type="project" value="UniProtKB-UniRule"/>
</dbReference>
<dbReference type="NCBIfam" id="TIGR00593">
    <property type="entry name" value="pola"/>
    <property type="match status" value="1"/>
</dbReference>
<dbReference type="InterPro" id="IPR029060">
    <property type="entry name" value="PIN-like_dom_sf"/>
</dbReference>
<evidence type="ECO:0000256" key="12">
    <source>
        <dbReference type="ARBA" id="ARBA00022932"/>
    </source>
</evidence>
<keyword evidence="5 17" id="KW-0808">Transferase</keyword>
<dbReference type="PROSITE" id="PS00447">
    <property type="entry name" value="DNA_POLYMERASE_A"/>
    <property type="match status" value="1"/>
</dbReference>
<evidence type="ECO:0000256" key="10">
    <source>
        <dbReference type="ARBA" id="ARBA00022801"/>
    </source>
</evidence>
<keyword evidence="10" id="KW-0378">Hydrolase</keyword>
<comment type="subunit">
    <text evidence="2 17">Single-chain monomer with multiple functions.</text>
</comment>
<dbReference type="FunFam" id="1.10.150.20:FF:000002">
    <property type="entry name" value="DNA polymerase I"/>
    <property type="match status" value="1"/>
</dbReference>
<evidence type="ECO:0000259" key="19">
    <source>
        <dbReference type="SMART" id="SM00475"/>
    </source>
</evidence>
<dbReference type="GO" id="GO:0008408">
    <property type="term" value="F:3'-5' exonuclease activity"/>
    <property type="evidence" value="ECO:0007669"/>
    <property type="project" value="InterPro"/>
</dbReference>
<dbReference type="GO" id="GO:0008409">
    <property type="term" value="F:5'-3' exonuclease activity"/>
    <property type="evidence" value="ECO:0007669"/>
    <property type="project" value="InterPro"/>
</dbReference>
<proteinExistence type="inferred from homology"/>
<dbReference type="Gene3D" id="3.40.50.1010">
    <property type="entry name" value="5'-nuclease"/>
    <property type="match status" value="1"/>
</dbReference>
<keyword evidence="7 17" id="KW-0235">DNA replication</keyword>
<dbReference type="Gene3D" id="3.30.70.370">
    <property type="match status" value="1"/>
</dbReference>
<evidence type="ECO:0000256" key="11">
    <source>
        <dbReference type="ARBA" id="ARBA00022839"/>
    </source>
</evidence>
<dbReference type="InterPro" id="IPR008918">
    <property type="entry name" value="HhH2"/>
</dbReference>
<comment type="similarity">
    <text evidence="1 17">Belongs to the DNA polymerase type-A family.</text>
</comment>
<evidence type="ECO:0000259" key="20">
    <source>
        <dbReference type="SMART" id="SM00482"/>
    </source>
</evidence>
<keyword evidence="6 17" id="KW-0548">Nucleotidyltransferase</keyword>
<dbReference type="SUPFAM" id="SSF88723">
    <property type="entry name" value="PIN domain-like"/>
    <property type="match status" value="1"/>
</dbReference>
<dbReference type="SUPFAM" id="SSF47807">
    <property type="entry name" value="5' to 3' exonuclease, C-terminal subdomain"/>
    <property type="match status" value="1"/>
</dbReference>
<evidence type="ECO:0000313" key="21">
    <source>
        <dbReference type="EMBL" id="KRN03906.1"/>
    </source>
</evidence>
<evidence type="ECO:0000259" key="18">
    <source>
        <dbReference type="SMART" id="SM00474"/>
    </source>
</evidence>
<dbReference type="InterPro" id="IPR019760">
    <property type="entry name" value="DNA-dir_DNA_pol_A_CS"/>
</dbReference>
<dbReference type="CDD" id="cd09859">
    <property type="entry name" value="PIN_53EXO"/>
    <property type="match status" value="1"/>
</dbReference>
<dbReference type="InterPro" id="IPR012337">
    <property type="entry name" value="RNaseH-like_sf"/>
</dbReference>
<keyword evidence="13 17" id="KW-0238">DNA-binding</keyword>
<dbReference type="SUPFAM" id="SSF56672">
    <property type="entry name" value="DNA/RNA polymerases"/>
    <property type="match status" value="1"/>
</dbReference>
<dbReference type="CDD" id="cd09898">
    <property type="entry name" value="H3TH_53EXO"/>
    <property type="match status" value="1"/>
</dbReference>
<dbReference type="InterPro" id="IPR001098">
    <property type="entry name" value="DNA-dir_DNA_pol_A_palm_dom"/>
</dbReference>
<dbReference type="GO" id="GO:0006261">
    <property type="term" value="P:DNA-templated DNA replication"/>
    <property type="evidence" value="ECO:0007669"/>
    <property type="project" value="UniProtKB-UniRule"/>
</dbReference>
<dbReference type="CDD" id="cd08637">
    <property type="entry name" value="DNA_pol_A_pol_I_C"/>
    <property type="match status" value="1"/>
</dbReference>